<dbReference type="GO" id="GO:0046872">
    <property type="term" value="F:metal ion binding"/>
    <property type="evidence" value="ECO:0007669"/>
    <property type="project" value="UniProtKB-KW"/>
</dbReference>
<dbReference type="InterPro" id="IPR000222">
    <property type="entry name" value="PP2C_BS"/>
</dbReference>
<dbReference type="SUPFAM" id="SSF81606">
    <property type="entry name" value="PP2C-like"/>
    <property type="match status" value="1"/>
</dbReference>
<keyword evidence="7 9" id="KW-0904">Protein phosphatase</keyword>
<keyword evidence="13" id="KW-1185">Reference proteome</keyword>
<evidence type="ECO:0000256" key="1">
    <source>
        <dbReference type="ARBA" id="ARBA00001936"/>
    </source>
</evidence>
<proteinExistence type="inferred from homology"/>
<accession>A0A9P4TM28</accession>
<dbReference type="CDD" id="cd00143">
    <property type="entry name" value="PP2Cc"/>
    <property type="match status" value="1"/>
</dbReference>
<evidence type="ECO:0000313" key="12">
    <source>
        <dbReference type="EMBL" id="KAF3009615.1"/>
    </source>
</evidence>
<dbReference type="InterPro" id="IPR036457">
    <property type="entry name" value="PPM-type-like_dom_sf"/>
</dbReference>
<comment type="caution">
    <text evidence="12">The sequence shown here is derived from an EMBL/GenBank/DDBJ whole genome shotgun (WGS) entry which is preliminary data.</text>
</comment>
<evidence type="ECO:0000256" key="4">
    <source>
        <dbReference type="ARBA" id="ARBA00022723"/>
    </source>
</evidence>
<evidence type="ECO:0000256" key="2">
    <source>
        <dbReference type="ARBA" id="ARBA00006702"/>
    </source>
</evidence>
<keyword evidence="8" id="KW-0464">Manganese</keyword>
<dbReference type="AlphaFoldDB" id="A0A9P4TM28"/>
<organism evidence="12 13">
    <name type="scientific">Curvularia kusanoi</name>
    <name type="common">Cochliobolus kusanoi</name>
    <dbReference type="NCBI Taxonomy" id="90978"/>
    <lineage>
        <taxon>Eukaryota</taxon>
        <taxon>Fungi</taxon>
        <taxon>Dikarya</taxon>
        <taxon>Ascomycota</taxon>
        <taxon>Pezizomycotina</taxon>
        <taxon>Dothideomycetes</taxon>
        <taxon>Pleosporomycetidae</taxon>
        <taxon>Pleosporales</taxon>
        <taxon>Pleosporineae</taxon>
        <taxon>Pleosporaceae</taxon>
        <taxon>Curvularia</taxon>
    </lineage>
</organism>
<feature type="compositionally biased region" description="Polar residues" evidence="10">
    <location>
        <begin position="17"/>
        <end position="26"/>
    </location>
</feature>
<evidence type="ECO:0000256" key="6">
    <source>
        <dbReference type="ARBA" id="ARBA00022842"/>
    </source>
</evidence>
<dbReference type="Pfam" id="PF00481">
    <property type="entry name" value="PP2C"/>
    <property type="match status" value="1"/>
</dbReference>
<evidence type="ECO:0000313" key="13">
    <source>
        <dbReference type="Proteomes" id="UP000801428"/>
    </source>
</evidence>
<evidence type="ECO:0000256" key="9">
    <source>
        <dbReference type="RuleBase" id="RU003465"/>
    </source>
</evidence>
<sequence>MMHKIRRSIDKGRGAVKSSTDTSTMQIKDAGTASMQGDRPHQEDRFLELHPGSLSSNKDIAIFAVFDGHAGATVADHLRKNLADYIDEALSKASSHTEETYKSAIQDALDRADAVVDQNDWKDGSTLALVLIDTSRRILVEADLGDSHVVLALHTRRNKKDENKLNKLDHSLRAHHLAKGKNEWSLKRLSEPHSPENPRERKRIEDAGGEIKYDTGAARVGALAMTRAVGDTELKLPRVNNLAGHNLTDLDGVETGLKPGRKASADLVTNEAHFSTQHLKGESLVFISTDGIGEAKDAELAAKTATDLKNQGQSAKEIAEELTRRAVKATNSDNCTVVIISLEAPTSS</sequence>
<reference evidence="12" key="1">
    <citation type="submission" date="2019-04" db="EMBL/GenBank/DDBJ databases">
        <title>Sequencing of skin fungus with MAO and IRED activity.</title>
        <authorList>
            <person name="Marsaioli A.J."/>
            <person name="Bonatto J.M.C."/>
            <person name="Reis Junior O."/>
        </authorList>
    </citation>
    <scope>NUCLEOTIDE SEQUENCE</scope>
    <source>
        <strain evidence="12">30M1</strain>
    </source>
</reference>
<dbReference type="EC" id="3.1.3.16" evidence="3"/>
<dbReference type="Gene3D" id="3.60.40.10">
    <property type="entry name" value="PPM-type phosphatase domain"/>
    <property type="match status" value="1"/>
</dbReference>
<evidence type="ECO:0000256" key="5">
    <source>
        <dbReference type="ARBA" id="ARBA00022801"/>
    </source>
</evidence>
<feature type="region of interest" description="Disordered" evidence="10">
    <location>
        <begin position="1"/>
        <end position="40"/>
    </location>
</feature>
<dbReference type="OrthoDB" id="659at2759"/>
<dbReference type="InterPro" id="IPR001932">
    <property type="entry name" value="PPM-type_phosphatase-like_dom"/>
</dbReference>
<dbReference type="PROSITE" id="PS01032">
    <property type="entry name" value="PPM_1"/>
    <property type="match status" value="1"/>
</dbReference>
<name>A0A9P4TM28_CURKU</name>
<dbReference type="SMART" id="SM00332">
    <property type="entry name" value="PP2Cc"/>
    <property type="match status" value="1"/>
</dbReference>
<evidence type="ECO:0000256" key="8">
    <source>
        <dbReference type="ARBA" id="ARBA00023211"/>
    </source>
</evidence>
<dbReference type="Proteomes" id="UP000801428">
    <property type="component" value="Unassembled WGS sequence"/>
</dbReference>
<dbReference type="PROSITE" id="PS51746">
    <property type="entry name" value="PPM_2"/>
    <property type="match status" value="1"/>
</dbReference>
<keyword evidence="6" id="KW-0460">Magnesium</keyword>
<evidence type="ECO:0000256" key="7">
    <source>
        <dbReference type="ARBA" id="ARBA00022912"/>
    </source>
</evidence>
<dbReference type="PANTHER" id="PTHR13832:SF803">
    <property type="entry name" value="PROTEIN PHOSPHATASE 1G"/>
    <property type="match status" value="1"/>
</dbReference>
<dbReference type="EMBL" id="SWKU01000002">
    <property type="protein sequence ID" value="KAF3009615.1"/>
    <property type="molecule type" value="Genomic_DNA"/>
</dbReference>
<protein>
    <recommendedName>
        <fullName evidence="3">protein-serine/threonine phosphatase</fullName>
        <ecNumber evidence="3">3.1.3.16</ecNumber>
    </recommendedName>
</protein>
<keyword evidence="4" id="KW-0479">Metal-binding</keyword>
<evidence type="ECO:0000256" key="10">
    <source>
        <dbReference type="SAM" id="MobiDB-lite"/>
    </source>
</evidence>
<comment type="cofactor">
    <cofactor evidence="1">
        <name>Mn(2+)</name>
        <dbReference type="ChEBI" id="CHEBI:29035"/>
    </cofactor>
</comment>
<evidence type="ECO:0000256" key="3">
    <source>
        <dbReference type="ARBA" id="ARBA00013081"/>
    </source>
</evidence>
<feature type="region of interest" description="Disordered" evidence="10">
    <location>
        <begin position="183"/>
        <end position="202"/>
    </location>
</feature>
<gene>
    <name evidence="12" type="ORF">E8E13_007035</name>
</gene>
<keyword evidence="5 9" id="KW-0378">Hydrolase</keyword>
<comment type="similarity">
    <text evidence="2 9">Belongs to the PP2C family.</text>
</comment>
<dbReference type="GO" id="GO:0004722">
    <property type="term" value="F:protein serine/threonine phosphatase activity"/>
    <property type="evidence" value="ECO:0007669"/>
    <property type="project" value="UniProtKB-EC"/>
</dbReference>
<dbReference type="PANTHER" id="PTHR13832">
    <property type="entry name" value="PROTEIN PHOSPHATASE 2C"/>
    <property type="match status" value="1"/>
</dbReference>
<feature type="domain" description="PPM-type phosphatase" evidence="11">
    <location>
        <begin position="29"/>
        <end position="342"/>
    </location>
</feature>
<evidence type="ECO:0000259" key="11">
    <source>
        <dbReference type="PROSITE" id="PS51746"/>
    </source>
</evidence>
<dbReference type="InterPro" id="IPR015655">
    <property type="entry name" value="PP2C"/>
</dbReference>